<evidence type="ECO:0000313" key="4">
    <source>
        <dbReference type="EMBL" id="MBA4494876.1"/>
    </source>
</evidence>
<dbReference type="Proteomes" id="UP000535491">
    <property type="component" value="Unassembled WGS sequence"/>
</dbReference>
<feature type="short sequence motif" description="HXTX 1" evidence="2">
    <location>
        <begin position="46"/>
        <end position="49"/>
    </location>
</feature>
<dbReference type="Gene3D" id="3.90.1140.10">
    <property type="entry name" value="Cyclic phosphodiesterase"/>
    <property type="match status" value="1"/>
</dbReference>
<comment type="function">
    <text evidence="2">Hydrolyzes RNA 2',3'-cyclic phosphodiester to an RNA 2'-phosphomonoester.</text>
</comment>
<feature type="domain" description="Phosphoesterase HXTX" evidence="3">
    <location>
        <begin position="13"/>
        <end position="97"/>
    </location>
</feature>
<dbReference type="Pfam" id="PF02834">
    <property type="entry name" value="LigT_PEase"/>
    <property type="match status" value="2"/>
</dbReference>
<dbReference type="HAMAP" id="MF_01940">
    <property type="entry name" value="RNA_CPDase"/>
    <property type="match status" value="1"/>
</dbReference>
<gene>
    <name evidence="4" type="primary">thpR</name>
    <name evidence="4" type="ORF">H1191_11210</name>
</gene>
<feature type="short sequence motif" description="HXTX 2" evidence="2">
    <location>
        <begin position="133"/>
        <end position="136"/>
    </location>
</feature>
<keyword evidence="5" id="KW-1185">Reference proteome</keyword>
<dbReference type="PANTHER" id="PTHR35561:SF1">
    <property type="entry name" value="RNA 2',3'-CYCLIC PHOSPHODIESTERASE"/>
    <property type="match status" value="1"/>
</dbReference>
<dbReference type="InterPro" id="IPR014051">
    <property type="entry name" value="Phosphoesterase_HXTX"/>
</dbReference>
<dbReference type="EMBL" id="JACEIQ010000010">
    <property type="protein sequence ID" value="MBA4494876.1"/>
    <property type="molecule type" value="Genomic_DNA"/>
</dbReference>
<accession>A0A7W1WS66</accession>
<comment type="catalytic activity">
    <reaction evidence="2">
        <text>a 3'-end 2',3'-cyclophospho-ribonucleotide-RNA + H2O = a 3'-end 2'-phospho-ribonucleotide-RNA + H(+)</text>
        <dbReference type="Rhea" id="RHEA:11828"/>
        <dbReference type="Rhea" id="RHEA-COMP:10464"/>
        <dbReference type="Rhea" id="RHEA-COMP:17353"/>
        <dbReference type="ChEBI" id="CHEBI:15377"/>
        <dbReference type="ChEBI" id="CHEBI:15378"/>
        <dbReference type="ChEBI" id="CHEBI:83064"/>
        <dbReference type="ChEBI" id="CHEBI:173113"/>
        <dbReference type="EC" id="3.1.4.58"/>
    </reaction>
</comment>
<evidence type="ECO:0000256" key="1">
    <source>
        <dbReference type="ARBA" id="ARBA00022801"/>
    </source>
</evidence>
<dbReference type="PANTHER" id="PTHR35561">
    <property type="entry name" value="RNA 2',3'-CYCLIC PHOSPHODIESTERASE"/>
    <property type="match status" value="1"/>
</dbReference>
<dbReference type="EC" id="3.1.4.58" evidence="2"/>
<evidence type="ECO:0000259" key="3">
    <source>
        <dbReference type="Pfam" id="PF02834"/>
    </source>
</evidence>
<comment type="caution">
    <text evidence="4">The sequence shown here is derived from an EMBL/GenBank/DDBJ whole genome shotgun (WGS) entry which is preliminary data.</text>
</comment>
<feature type="active site" description="Proton acceptor" evidence="2">
    <location>
        <position position="133"/>
    </location>
</feature>
<dbReference type="InterPro" id="IPR004175">
    <property type="entry name" value="RNA_CPDase"/>
</dbReference>
<dbReference type="InterPro" id="IPR009097">
    <property type="entry name" value="Cyclic_Pdiesterase"/>
</dbReference>
<evidence type="ECO:0000313" key="5">
    <source>
        <dbReference type="Proteomes" id="UP000535491"/>
    </source>
</evidence>
<comment type="similarity">
    <text evidence="2">Belongs to the 2H phosphoesterase superfamily. ThpR family.</text>
</comment>
<feature type="active site" description="Proton donor" evidence="2">
    <location>
        <position position="46"/>
    </location>
</feature>
<keyword evidence="1 2" id="KW-0378">Hydrolase</keyword>
<feature type="domain" description="Phosphoesterase HXTX" evidence="3">
    <location>
        <begin position="106"/>
        <end position="180"/>
    </location>
</feature>
<organism evidence="4 5">
    <name type="scientific">Paenactinomyces guangxiensis</name>
    <dbReference type="NCBI Taxonomy" id="1490290"/>
    <lineage>
        <taxon>Bacteria</taxon>
        <taxon>Bacillati</taxon>
        <taxon>Bacillota</taxon>
        <taxon>Bacilli</taxon>
        <taxon>Bacillales</taxon>
        <taxon>Thermoactinomycetaceae</taxon>
        <taxon>Paenactinomyces</taxon>
    </lineage>
</organism>
<sequence>MMTGLTPRLFVAVPLPAAQKKLLDSWGRERKREWPFGRWVFREDYHITLQFLGNCSEEQIKKMIPALHKLAAEQAVFSLAVQGLGTFGRPEQPRILWAGVGGELELLHQLQQQVVQSLAPIGFLPDDRPYRPHITLARKYQKNHFPLQSLQQLQLWKTGDTTWKVKEIVLYETRLGRQPMYHALERFPFKK</sequence>
<dbReference type="GO" id="GO:0004113">
    <property type="term" value="F:2',3'-cyclic-nucleotide 3'-phosphodiesterase activity"/>
    <property type="evidence" value="ECO:0007669"/>
    <property type="project" value="InterPro"/>
</dbReference>
<reference evidence="4 5" key="1">
    <citation type="submission" date="2020-07" db="EMBL/GenBank/DDBJ databases">
        <authorList>
            <person name="Feng H."/>
        </authorList>
    </citation>
    <scope>NUCLEOTIDE SEQUENCE [LARGE SCALE GENOMIC DNA]</scope>
    <source>
        <strain evidence="5">s-10</strain>
    </source>
</reference>
<dbReference type="SUPFAM" id="SSF55144">
    <property type="entry name" value="LigT-like"/>
    <property type="match status" value="1"/>
</dbReference>
<evidence type="ECO:0000256" key="2">
    <source>
        <dbReference type="HAMAP-Rule" id="MF_01940"/>
    </source>
</evidence>
<protein>
    <recommendedName>
        <fullName evidence="2">RNA 2',3'-cyclic phosphodiesterase</fullName>
        <shortName evidence="2">RNA 2',3'-CPDase</shortName>
        <ecNumber evidence="2">3.1.4.58</ecNumber>
    </recommendedName>
</protein>
<name>A0A7W1WS66_9BACL</name>
<dbReference type="AlphaFoldDB" id="A0A7W1WS66"/>
<proteinExistence type="inferred from homology"/>
<dbReference type="NCBIfam" id="TIGR02258">
    <property type="entry name" value="2_5_ligase"/>
    <property type="match status" value="1"/>
</dbReference>
<dbReference type="GO" id="GO:0008664">
    <property type="term" value="F:RNA 2',3'-cyclic 3'-phosphodiesterase activity"/>
    <property type="evidence" value="ECO:0007669"/>
    <property type="project" value="UniProtKB-EC"/>
</dbReference>